<evidence type="ECO:0000313" key="2">
    <source>
        <dbReference type="Proteomes" id="UP001139477"/>
    </source>
</evidence>
<dbReference type="Pfam" id="PF13704">
    <property type="entry name" value="Glyco_tranf_2_4"/>
    <property type="match status" value="1"/>
</dbReference>
<dbReference type="RefSeq" id="WP_253328736.1">
    <property type="nucleotide sequence ID" value="NZ_JAMYXC010000011.1"/>
</dbReference>
<keyword evidence="2" id="KW-1185">Reference proteome</keyword>
<gene>
    <name evidence="1" type="ORF">NHG85_00425</name>
</gene>
<accession>A0A9X2FT12</accession>
<comment type="caution">
    <text evidence="1">The sequence shown here is derived from an EMBL/GenBank/DDBJ whole genome shotgun (WGS) entry which is preliminary data.</text>
</comment>
<dbReference type="Proteomes" id="UP001139477">
    <property type="component" value="Unassembled WGS sequence"/>
</dbReference>
<name>A0A9X2FT12_9RHOB</name>
<protein>
    <submittedName>
        <fullName evidence="1">Glycosyltransferase family 2 protein</fullName>
    </submittedName>
</protein>
<proteinExistence type="predicted"/>
<reference evidence="1" key="1">
    <citation type="submission" date="2022-06" db="EMBL/GenBank/DDBJ databases">
        <title>Limimaricola sediminis sp. nov., isolated from an intertidal sediment.</title>
        <authorList>
            <person name="Shao X."/>
        </authorList>
    </citation>
    <scope>NUCLEOTIDE SEQUENCE</scope>
    <source>
        <strain evidence="1">ASW11-118</strain>
    </source>
</reference>
<dbReference type="EMBL" id="JAMYXC010000011">
    <property type="protein sequence ID" value="MCP1167003.1"/>
    <property type="molecule type" value="Genomic_DNA"/>
</dbReference>
<organism evidence="1 2">
    <name type="scientific">Limimaricola litoreus</name>
    <dbReference type="NCBI Taxonomy" id="2955316"/>
    <lineage>
        <taxon>Bacteria</taxon>
        <taxon>Pseudomonadati</taxon>
        <taxon>Pseudomonadota</taxon>
        <taxon>Alphaproteobacteria</taxon>
        <taxon>Rhodobacterales</taxon>
        <taxon>Paracoccaceae</taxon>
        <taxon>Limimaricola</taxon>
    </lineage>
</organism>
<evidence type="ECO:0000313" key="1">
    <source>
        <dbReference type="EMBL" id="MCP1167003.1"/>
    </source>
</evidence>
<sequence>MARWSVHATVDEPIEVLAAFAAHYLDLGAEEVHLCLDRPDPAIEAVLSGLPGLRLTTCDDDYWRKLSGRRPADQERRQILNARHAFARCRSDWFFYCDADELAVASRPFSEILAALPFETTHCRIRMTERVFKAEAEPRDIYDGVFRKGVPGDPELIARAYGAAALFLSHGLSGHALGKSFLRCGAPLEPWMHFPRPRRLGALRARLTPRVVQGPLLDEGWLVHFDGFTPLHWQLKLLRYARARDHAFAQEPLALRCAARALGRWNGASRPAYRRQTRGREAQLVAVTDPAQRAGMLGAIRLQPDRRAALAAGNALLGTGLNPAAAARRALPDAGLDFSVAGFDARLRDRHADLATALAQAA</sequence>
<dbReference type="AlphaFoldDB" id="A0A9X2FT12"/>